<name>W4V731_9FIRM</name>
<evidence type="ECO:0008006" key="3">
    <source>
        <dbReference type="Google" id="ProtNLM"/>
    </source>
</evidence>
<reference evidence="1" key="1">
    <citation type="journal article" date="2014" name="Genome Announc.">
        <title>Draft Genome Sequence of Clostridium straminisolvens Strain JCM 21531T, Isolated from a Cellulose-Degrading Bacterial Community.</title>
        <authorList>
            <person name="Yuki M."/>
            <person name="Oshima K."/>
            <person name="Suda W."/>
            <person name="Sakamoto M."/>
            <person name="Kitamura K."/>
            <person name="Iida T."/>
            <person name="Hattori M."/>
            <person name="Ohkuma M."/>
        </authorList>
    </citation>
    <scope>NUCLEOTIDE SEQUENCE [LARGE SCALE GENOMIC DNA]</scope>
    <source>
        <strain evidence="1">JCM 21531</strain>
    </source>
</reference>
<dbReference type="PROSITE" id="PS51257">
    <property type="entry name" value="PROKAR_LIPOPROTEIN"/>
    <property type="match status" value="1"/>
</dbReference>
<protein>
    <recommendedName>
        <fullName evidence="3">Lipoprotein</fullName>
    </recommendedName>
</protein>
<proteinExistence type="predicted"/>
<gene>
    <name evidence="1" type="ORF">JCM21531_2078</name>
</gene>
<evidence type="ECO:0000313" key="1">
    <source>
        <dbReference type="EMBL" id="GAE88623.1"/>
    </source>
</evidence>
<dbReference type="STRING" id="1294263.JCM21531_2078"/>
<dbReference type="AlphaFoldDB" id="W4V731"/>
<accession>W4V731</accession>
<keyword evidence="2" id="KW-1185">Reference proteome</keyword>
<dbReference type="Proteomes" id="UP000019109">
    <property type="component" value="Unassembled WGS sequence"/>
</dbReference>
<dbReference type="EMBL" id="BAVR01000022">
    <property type="protein sequence ID" value="GAE88623.1"/>
    <property type="molecule type" value="Genomic_DNA"/>
</dbReference>
<evidence type="ECO:0000313" key="2">
    <source>
        <dbReference type="Proteomes" id="UP000019109"/>
    </source>
</evidence>
<comment type="caution">
    <text evidence="1">The sequence shown here is derived from an EMBL/GenBank/DDBJ whole genome shotgun (WGS) entry which is preliminary data.</text>
</comment>
<sequence length="322" mass="36749">MAMTFNKKYSARTVPAVLAIGIFMGGVFTGCGPVATQGGVNYVDRQETSMPAANNKDEQDKIMKDFQAMIENDVKLPEIIKFVDANISKVSKEKAAKMVDELEKLQQEFLPDIDKRFYSDGTIQAKMSEAFAEGFDLDKIFAIEDEKVKGLLEETKNSGYKVETAEGMFFPVIDYEFYKKYSEYVTEDIREYINIMAVESSSTPAKDAALVIGWDEVLKRASNQEKFINQYKDSVKVDKVRELHRKYLTFTLFGLNNTPLFEYDSKAMDPKAKEAYLKFLEYGNSSEFRTIVKDYMSLLEKSGYKLTDEVVKFRENLVGKSN</sequence>
<organism evidence="1 2">
    <name type="scientific">Acetivibrio straminisolvens JCM 21531</name>
    <dbReference type="NCBI Taxonomy" id="1294263"/>
    <lineage>
        <taxon>Bacteria</taxon>
        <taxon>Bacillati</taxon>
        <taxon>Bacillota</taxon>
        <taxon>Clostridia</taxon>
        <taxon>Eubacteriales</taxon>
        <taxon>Oscillospiraceae</taxon>
        <taxon>Acetivibrio</taxon>
    </lineage>
</organism>